<dbReference type="AlphaFoldDB" id="A0A1Y1HH84"/>
<feature type="transmembrane region" description="Helical" evidence="8">
    <location>
        <begin position="441"/>
        <end position="461"/>
    </location>
</feature>
<feature type="transmembrane region" description="Helical" evidence="8">
    <location>
        <begin position="306"/>
        <end position="326"/>
    </location>
</feature>
<dbReference type="STRING" id="105231.A0A1Y1HH84"/>
<feature type="compositionally biased region" description="Basic and acidic residues" evidence="7">
    <location>
        <begin position="79"/>
        <end position="93"/>
    </location>
</feature>
<keyword evidence="4 8" id="KW-0812">Transmembrane</keyword>
<evidence type="ECO:0000256" key="6">
    <source>
        <dbReference type="ARBA" id="ARBA00023136"/>
    </source>
</evidence>
<evidence type="ECO:0000313" key="9">
    <source>
        <dbReference type="EMBL" id="GAQ77794.1"/>
    </source>
</evidence>
<feature type="transmembrane region" description="Helical" evidence="8">
    <location>
        <begin position="338"/>
        <end position="360"/>
    </location>
</feature>
<evidence type="ECO:0000256" key="7">
    <source>
        <dbReference type="SAM" id="MobiDB-lite"/>
    </source>
</evidence>
<dbReference type="InterPro" id="IPR044502">
    <property type="entry name" value="AtHST-like"/>
</dbReference>
<dbReference type="InterPro" id="IPR044878">
    <property type="entry name" value="UbiA_sf"/>
</dbReference>
<dbReference type="Gene3D" id="1.10.357.140">
    <property type="entry name" value="UbiA prenyltransferase"/>
    <property type="match status" value="1"/>
</dbReference>
<evidence type="ECO:0000256" key="3">
    <source>
        <dbReference type="ARBA" id="ARBA00022679"/>
    </source>
</evidence>
<name>A0A1Y1HH84_KLENI</name>
<dbReference type="InterPro" id="IPR000537">
    <property type="entry name" value="UbiA_prenyltransferase"/>
</dbReference>
<gene>
    <name evidence="9" type="ORF">KFL_000030710</name>
</gene>
<feature type="transmembrane region" description="Helical" evidence="8">
    <location>
        <begin position="279"/>
        <end position="299"/>
    </location>
</feature>
<feature type="transmembrane region" description="Helical" evidence="8">
    <location>
        <begin position="252"/>
        <end position="273"/>
    </location>
</feature>
<organism evidence="9 10">
    <name type="scientific">Klebsormidium nitens</name>
    <name type="common">Green alga</name>
    <name type="synonym">Ulothrix nitens</name>
    <dbReference type="NCBI Taxonomy" id="105231"/>
    <lineage>
        <taxon>Eukaryota</taxon>
        <taxon>Viridiplantae</taxon>
        <taxon>Streptophyta</taxon>
        <taxon>Klebsormidiophyceae</taxon>
        <taxon>Klebsormidiales</taxon>
        <taxon>Klebsormidiaceae</taxon>
        <taxon>Klebsormidium</taxon>
    </lineage>
</organism>
<dbReference type="GO" id="GO:0004659">
    <property type="term" value="F:prenyltransferase activity"/>
    <property type="evidence" value="ECO:0007669"/>
    <property type="project" value="InterPro"/>
</dbReference>
<dbReference type="OrthoDB" id="1502398at2759"/>
<accession>A0A1Y1HH84</accession>
<comment type="subcellular location">
    <subcellularLocation>
        <location evidence="1">Membrane</location>
        <topology evidence="1">Multi-pass membrane protein</topology>
    </subcellularLocation>
</comment>
<evidence type="ECO:0000313" key="10">
    <source>
        <dbReference type="Proteomes" id="UP000054558"/>
    </source>
</evidence>
<dbReference type="OMA" id="FYQFIWK"/>
<feature type="transmembrane region" description="Helical" evidence="8">
    <location>
        <begin position="411"/>
        <end position="429"/>
    </location>
</feature>
<evidence type="ECO:0000256" key="2">
    <source>
        <dbReference type="ARBA" id="ARBA00005985"/>
    </source>
</evidence>
<feature type="transmembrane region" description="Helical" evidence="8">
    <location>
        <begin position="386"/>
        <end position="405"/>
    </location>
</feature>
<dbReference type="NCBIfam" id="NF009525">
    <property type="entry name" value="PRK12887.1"/>
    <property type="match status" value="1"/>
</dbReference>
<keyword evidence="3 9" id="KW-0808">Transferase</keyword>
<evidence type="ECO:0000256" key="8">
    <source>
        <dbReference type="SAM" id="Phobius"/>
    </source>
</evidence>
<keyword evidence="10" id="KW-1185">Reference proteome</keyword>
<proteinExistence type="inferred from homology"/>
<dbReference type="Pfam" id="PF01040">
    <property type="entry name" value="UbiA"/>
    <property type="match status" value="1"/>
</dbReference>
<dbReference type="PANTHER" id="PTHR43009:SF7">
    <property type="entry name" value="HOMOGENTISATE GERANYLGERANYLTRANSFERASE, CHLOROPLASTIC"/>
    <property type="match status" value="1"/>
</dbReference>
<evidence type="ECO:0000256" key="4">
    <source>
        <dbReference type="ARBA" id="ARBA00022692"/>
    </source>
</evidence>
<comment type="similarity">
    <text evidence="2">Belongs to the UbiA prenyltransferase family.</text>
</comment>
<dbReference type="EMBL" id="DF236952">
    <property type="protein sequence ID" value="GAQ77794.1"/>
    <property type="molecule type" value="Genomic_DNA"/>
</dbReference>
<feature type="region of interest" description="Disordered" evidence="7">
    <location>
        <begin position="75"/>
        <end position="130"/>
    </location>
</feature>
<dbReference type="Proteomes" id="UP000054558">
    <property type="component" value="Unassembled WGS sequence"/>
</dbReference>
<sequence length="465" mass="50319">MGALTACHGGTQPLLSAARSLQNSSNSPRQALPIDAKQQSVTAVWKSAAISDCCPHGNGRRRFLSGDLGVRSFPARLHGSKEAERRSPNERHRQGPRASSLAIDGGDDADVSEKLDTPLQKQRQQRAKRARTGVAQATAGHLNVEDGEALIGSEKVGLQRAWDEVTAFSDALVRFARPHTIIGTSLSIVSVSLLAMTSPADFSHKAFIGILQALIPALQANVAIVGLNQVYDIEIDKINKPTLPLASGEFSVAQGVGLVAASAIASLLIGLAVGSQPLLWTLSLSLLLGFAYSTDLPFLRWKKYPILAAGCIFAVRAVLVQIGFYLHMQVSVLKRTAVLSRPVLFGTAFMSVFSLVIAFCKDIPDLEGDRQFNIQSFTVRMGQQKMFWICVSLLGAAYVGAIGVGFTCSRLWSKVVTVGAHAALGGILWHRARHVDFAKKASIVGFYMFVWKLFYAEYFLLPFVR</sequence>
<reference evidence="9 10" key="1">
    <citation type="journal article" date="2014" name="Nat. Commun.">
        <title>Klebsormidium flaccidum genome reveals primary factors for plant terrestrial adaptation.</title>
        <authorList>
            <person name="Hori K."/>
            <person name="Maruyama F."/>
            <person name="Fujisawa T."/>
            <person name="Togashi T."/>
            <person name="Yamamoto N."/>
            <person name="Seo M."/>
            <person name="Sato S."/>
            <person name="Yamada T."/>
            <person name="Mori H."/>
            <person name="Tajima N."/>
            <person name="Moriyama T."/>
            <person name="Ikeuchi M."/>
            <person name="Watanabe M."/>
            <person name="Wada H."/>
            <person name="Kobayashi K."/>
            <person name="Saito M."/>
            <person name="Masuda T."/>
            <person name="Sasaki-Sekimoto Y."/>
            <person name="Mashiguchi K."/>
            <person name="Awai K."/>
            <person name="Shimojima M."/>
            <person name="Masuda S."/>
            <person name="Iwai M."/>
            <person name="Nobusawa T."/>
            <person name="Narise T."/>
            <person name="Kondo S."/>
            <person name="Saito H."/>
            <person name="Sato R."/>
            <person name="Murakawa M."/>
            <person name="Ihara Y."/>
            <person name="Oshima-Yamada Y."/>
            <person name="Ohtaka K."/>
            <person name="Satoh M."/>
            <person name="Sonobe K."/>
            <person name="Ishii M."/>
            <person name="Ohtani R."/>
            <person name="Kanamori-Sato M."/>
            <person name="Honoki R."/>
            <person name="Miyazaki D."/>
            <person name="Mochizuki H."/>
            <person name="Umetsu J."/>
            <person name="Higashi K."/>
            <person name="Shibata D."/>
            <person name="Kamiya Y."/>
            <person name="Sato N."/>
            <person name="Nakamura Y."/>
            <person name="Tabata S."/>
            <person name="Ida S."/>
            <person name="Kurokawa K."/>
            <person name="Ohta H."/>
        </authorList>
    </citation>
    <scope>NUCLEOTIDE SEQUENCE [LARGE SCALE GENOMIC DNA]</scope>
    <source>
        <strain evidence="9 10">NIES-2285</strain>
    </source>
</reference>
<keyword evidence="5 8" id="KW-1133">Transmembrane helix</keyword>
<dbReference type="CDD" id="cd13960">
    <property type="entry name" value="PT_UbiA_HPT1"/>
    <property type="match status" value="1"/>
</dbReference>
<protein>
    <submittedName>
        <fullName evidence="9">Homogenitisate phytyltransferase</fullName>
    </submittedName>
</protein>
<evidence type="ECO:0000256" key="1">
    <source>
        <dbReference type="ARBA" id="ARBA00004141"/>
    </source>
</evidence>
<dbReference type="PANTHER" id="PTHR43009">
    <property type="entry name" value="HOMOGENTISATE SOLANESYLTRANSFERASE, CHLOROPLASTIC"/>
    <property type="match status" value="1"/>
</dbReference>
<keyword evidence="6 8" id="KW-0472">Membrane</keyword>
<evidence type="ECO:0000256" key="5">
    <source>
        <dbReference type="ARBA" id="ARBA00022989"/>
    </source>
</evidence>
<dbReference type="GO" id="GO:0016020">
    <property type="term" value="C:membrane"/>
    <property type="evidence" value="ECO:0007669"/>
    <property type="project" value="UniProtKB-SubCell"/>
</dbReference>